<dbReference type="PRINTS" id="PR00039">
    <property type="entry name" value="HTHLYSR"/>
</dbReference>
<dbReference type="InterPro" id="IPR036390">
    <property type="entry name" value="WH_DNA-bd_sf"/>
</dbReference>
<dbReference type="InterPro" id="IPR005119">
    <property type="entry name" value="LysR_subst-bd"/>
</dbReference>
<evidence type="ECO:0000313" key="7">
    <source>
        <dbReference type="Proteomes" id="UP001385809"/>
    </source>
</evidence>
<dbReference type="InterPro" id="IPR050389">
    <property type="entry name" value="LysR-type_TF"/>
</dbReference>
<evidence type="ECO:0000256" key="3">
    <source>
        <dbReference type="ARBA" id="ARBA00023125"/>
    </source>
</evidence>
<keyword evidence="4" id="KW-0804">Transcription</keyword>
<evidence type="ECO:0000259" key="5">
    <source>
        <dbReference type="PROSITE" id="PS50931"/>
    </source>
</evidence>
<evidence type="ECO:0000256" key="1">
    <source>
        <dbReference type="ARBA" id="ARBA00009437"/>
    </source>
</evidence>
<accession>A0ABU8MKS8</accession>
<evidence type="ECO:0000256" key="2">
    <source>
        <dbReference type="ARBA" id="ARBA00023015"/>
    </source>
</evidence>
<comment type="caution">
    <text evidence="6">The sequence shown here is derived from an EMBL/GenBank/DDBJ whole genome shotgun (WGS) entry which is preliminary data.</text>
</comment>
<dbReference type="RefSeq" id="WP_337694531.1">
    <property type="nucleotide sequence ID" value="NZ_JBBEGN010000003.1"/>
</dbReference>
<feature type="domain" description="HTH lysR-type" evidence="5">
    <location>
        <begin position="21"/>
        <end position="78"/>
    </location>
</feature>
<keyword evidence="3" id="KW-0238">DNA-binding</keyword>
<organism evidence="6 7">
    <name type="scientific">Actinomycetospora aurantiaca</name>
    <dbReference type="NCBI Taxonomy" id="3129233"/>
    <lineage>
        <taxon>Bacteria</taxon>
        <taxon>Bacillati</taxon>
        <taxon>Actinomycetota</taxon>
        <taxon>Actinomycetes</taxon>
        <taxon>Pseudonocardiales</taxon>
        <taxon>Pseudonocardiaceae</taxon>
        <taxon>Actinomycetospora</taxon>
    </lineage>
</organism>
<dbReference type="InterPro" id="IPR036388">
    <property type="entry name" value="WH-like_DNA-bd_sf"/>
</dbReference>
<name>A0ABU8MKS8_9PSEU</name>
<dbReference type="SUPFAM" id="SSF46785">
    <property type="entry name" value="Winged helix' DNA-binding domain"/>
    <property type="match status" value="1"/>
</dbReference>
<evidence type="ECO:0000256" key="4">
    <source>
        <dbReference type="ARBA" id="ARBA00023163"/>
    </source>
</evidence>
<proteinExistence type="inferred from homology"/>
<keyword evidence="7" id="KW-1185">Reference proteome</keyword>
<dbReference type="SUPFAM" id="SSF53850">
    <property type="entry name" value="Periplasmic binding protein-like II"/>
    <property type="match status" value="1"/>
</dbReference>
<dbReference type="PANTHER" id="PTHR30118">
    <property type="entry name" value="HTH-TYPE TRANSCRIPTIONAL REGULATOR LEUO-RELATED"/>
    <property type="match status" value="1"/>
</dbReference>
<evidence type="ECO:0000313" key="6">
    <source>
        <dbReference type="EMBL" id="MEJ2867925.1"/>
    </source>
</evidence>
<sequence length="329" mass="35295">MRTGAGPPQEERAGAARLVNLDLNLLLSLRALLAERNVTRAAAALGLSQPAVSAALARLRRHFGDELLTRVGNRYELTALAALLVDRTETAVAGIERVFSAAPDFDPAATTREFTLLVSDYATGVLGAPLAAAFAAAAPQARLRLSPHRPDDVAGAAERLRGVDGLLVPHGFVDDLPYLDLYTDHWVVLVAASNERVGETVTLDDLAALPWVTVYHRPTAFTPAAQQLRAHGIEPRTQVVVESFAPIPDLVAGTDRVALLQGRLAARLRPDDGLRVLPCPFAASKLVEAMWWHPTYDADPAHRWLRALLADVGANLPTISPMDGAPQPE</sequence>
<gene>
    <name evidence="6" type="ORF">WCD74_09125</name>
</gene>
<reference evidence="6 7" key="1">
    <citation type="submission" date="2024-03" db="EMBL/GenBank/DDBJ databases">
        <title>Actinomycetospora sp. OC33-EN08, a novel actinomycete isolated from wild orchid (Aerides multiflora).</title>
        <authorList>
            <person name="Suriyachadkun C."/>
        </authorList>
    </citation>
    <scope>NUCLEOTIDE SEQUENCE [LARGE SCALE GENOMIC DNA]</scope>
    <source>
        <strain evidence="6 7">OC33-EN08</strain>
    </source>
</reference>
<dbReference type="Gene3D" id="3.40.190.10">
    <property type="entry name" value="Periplasmic binding protein-like II"/>
    <property type="match status" value="2"/>
</dbReference>
<dbReference type="PANTHER" id="PTHR30118:SF15">
    <property type="entry name" value="TRANSCRIPTIONAL REGULATORY PROTEIN"/>
    <property type="match status" value="1"/>
</dbReference>
<comment type="similarity">
    <text evidence="1">Belongs to the LysR transcriptional regulatory family.</text>
</comment>
<dbReference type="PROSITE" id="PS50931">
    <property type="entry name" value="HTH_LYSR"/>
    <property type="match status" value="1"/>
</dbReference>
<dbReference type="Pfam" id="PF03466">
    <property type="entry name" value="LysR_substrate"/>
    <property type="match status" value="1"/>
</dbReference>
<dbReference type="EMBL" id="JBBEGN010000003">
    <property type="protein sequence ID" value="MEJ2867925.1"/>
    <property type="molecule type" value="Genomic_DNA"/>
</dbReference>
<dbReference type="Pfam" id="PF00126">
    <property type="entry name" value="HTH_1"/>
    <property type="match status" value="1"/>
</dbReference>
<dbReference type="Gene3D" id="1.10.10.10">
    <property type="entry name" value="Winged helix-like DNA-binding domain superfamily/Winged helix DNA-binding domain"/>
    <property type="match status" value="1"/>
</dbReference>
<keyword evidence="2" id="KW-0805">Transcription regulation</keyword>
<dbReference type="CDD" id="cd08417">
    <property type="entry name" value="PBP2_Nitroaromatics_like"/>
    <property type="match status" value="1"/>
</dbReference>
<dbReference type="InterPro" id="IPR000847">
    <property type="entry name" value="LysR_HTH_N"/>
</dbReference>
<dbReference type="Proteomes" id="UP001385809">
    <property type="component" value="Unassembled WGS sequence"/>
</dbReference>
<dbReference type="InterPro" id="IPR037402">
    <property type="entry name" value="YidZ_PBP2"/>
</dbReference>
<protein>
    <submittedName>
        <fullName evidence="6">LysR family transcriptional regulator</fullName>
    </submittedName>
</protein>